<dbReference type="Pfam" id="PF03975">
    <property type="entry name" value="CheD"/>
    <property type="match status" value="1"/>
</dbReference>
<gene>
    <name evidence="3" type="primary">cheD</name>
    <name evidence="4" type="ORF">AB4566_14240</name>
</gene>
<accession>A0ABV4NDK6</accession>
<evidence type="ECO:0000313" key="4">
    <source>
        <dbReference type="EMBL" id="MFA0569428.1"/>
    </source>
</evidence>
<dbReference type="InterPro" id="IPR005659">
    <property type="entry name" value="Chemorcpt_Glu_NH3ase_CheD"/>
</dbReference>
<comment type="catalytic activity">
    <reaction evidence="3">
        <text>L-glutaminyl-[protein] + H2O = L-glutamyl-[protein] + NH4(+)</text>
        <dbReference type="Rhea" id="RHEA:16441"/>
        <dbReference type="Rhea" id="RHEA-COMP:10207"/>
        <dbReference type="Rhea" id="RHEA-COMP:10208"/>
        <dbReference type="ChEBI" id="CHEBI:15377"/>
        <dbReference type="ChEBI" id="CHEBI:28938"/>
        <dbReference type="ChEBI" id="CHEBI:29973"/>
        <dbReference type="ChEBI" id="CHEBI:30011"/>
        <dbReference type="EC" id="3.5.1.44"/>
    </reaction>
</comment>
<dbReference type="PANTHER" id="PTHR35147:SF2">
    <property type="entry name" value="CHEMORECEPTOR GLUTAMINE DEAMIDASE CHED-RELATED"/>
    <property type="match status" value="1"/>
</dbReference>
<evidence type="ECO:0000256" key="3">
    <source>
        <dbReference type="HAMAP-Rule" id="MF_01440"/>
    </source>
</evidence>
<dbReference type="Proteomes" id="UP001570417">
    <property type="component" value="Unassembled WGS sequence"/>
</dbReference>
<dbReference type="EMBL" id="JBFRUW010000051">
    <property type="protein sequence ID" value="MFA0569428.1"/>
    <property type="molecule type" value="Genomic_DNA"/>
</dbReference>
<protein>
    <recommendedName>
        <fullName evidence="3">Probable chemoreceptor glutamine deamidase CheD</fullName>
        <ecNumber evidence="3">3.5.1.44</ecNumber>
    </recommendedName>
</protein>
<reference evidence="4 5" key="1">
    <citation type="journal article" date="2024" name="ISME J.">
        <title>Tailless and filamentous prophages are predominant in marine Vibrio.</title>
        <authorList>
            <person name="Steensen K."/>
            <person name="Seneca J."/>
            <person name="Bartlau N."/>
            <person name="Yu X.A."/>
            <person name="Hussain F.A."/>
            <person name="Polz M.F."/>
        </authorList>
    </citation>
    <scope>NUCLEOTIDE SEQUENCE [LARGE SCALE GENOMIC DNA]</scope>
    <source>
        <strain evidence="4 5">10N.222.51.A1</strain>
    </source>
</reference>
<organism evidence="4 5">
    <name type="scientific">Vibrio gallaecicus</name>
    <dbReference type="NCBI Taxonomy" id="552386"/>
    <lineage>
        <taxon>Bacteria</taxon>
        <taxon>Pseudomonadati</taxon>
        <taxon>Pseudomonadota</taxon>
        <taxon>Gammaproteobacteria</taxon>
        <taxon>Vibrionales</taxon>
        <taxon>Vibrionaceae</taxon>
        <taxon>Vibrio</taxon>
    </lineage>
</organism>
<keyword evidence="5" id="KW-1185">Reference proteome</keyword>
<dbReference type="Gene3D" id="3.30.1330.200">
    <property type="match status" value="1"/>
</dbReference>
<evidence type="ECO:0000256" key="2">
    <source>
        <dbReference type="ARBA" id="ARBA00022801"/>
    </source>
</evidence>
<dbReference type="PANTHER" id="PTHR35147">
    <property type="entry name" value="CHEMORECEPTOR GLUTAMINE DEAMIDASE CHED-RELATED"/>
    <property type="match status" value="1"/>
</dbReference>
<keyword evidence="2 3" id="KW-0378">Hydrolase</keyword>
<sequence>MLAKEQGAYYSRFYHELRQQHVVKVLPGGLYCTAEKEVISTGLGSCVAACIWDPFAQVGGMNHFLLPMAHSSEHHHWSHDDVVSTASRYGSYAMEMLVNQLISLGANRSRMHMKLFGGAQMHGIKSAIGEKNVDFVLRYAKQEGFELDAYDLGGLEPRKIIFDPLSGKAWLKRIPFAEVSHLRHEEDHYAQQVESDSHQPNDDVELF</sequence>
<proteinExistence type="inferred from homology"/>
<dbReference type="InterPro" id="IPR011324">
    <property type="entry name" value="Cytotoxic_necrot_fac-like_cat"/>
</dbReference>
<dbReference type="RefSeq" id="WP_372266585.1">
    <property type="nucleotide sequence ID" value="NZ_JBFRUW010000051.1"/>
</dbReference>
<name>A0ABV4NDK6_9VIBR</name>
<comment type="similarity">
    <text evidence="3">Belongs to the CheD family.</text>
</comment>
<dbReference type="SUPFAM" id="SSF64438">
    <property type="entry name" value="CNF1/YfiH-like putative cysteine hydrolases"/>
    <property type="match status" value="1"/>
</dbReference>
<comment type="caution">
    <text evidence="4">The sequence shown here is derived from an EMBL/GenBank/DDBJ whole genome shotgun (WGS) entry which is preliminary data.</text>
</comment>
<evidence type="ECO:0000313" key="5">
    <source>
        <dbReference type="Proteomes" id="UP001570417"/>
    </source>
</evidence>
<dbReference type="InterPro" id="IPR038592">
    <property type="entry name" value="CheD-like_sf"/>
</dbReference>
<dbReference type="CDD" id="cd16352">
    <property type="entry name" value="CheD"/>
    <property type="match status" value="1"/>
</dbReference>
<comment type="function">
    <text evidence="3">Probably deamidates glutamine residues to glutamate on methyl-accepting chemotaxis receptors (MCPs), playing an important role in chemotaxis.</text>
</comment>
<keyword evidence="1 3" id="KW-0145">Chemotaxis</keyword>
<dbReference type="HAMAP" id="MF_01440">
    <property type="entry name" value="CheD"/>
    <property type="match status" value="1"/>
</dbReference>
<dbReference type="EC" id="3.5.1.44" evidence="3"/>
<evidence type="ECO:0000256" key="1">
    <source>
        <dbReference type="ARBA" id="ARBA00022500"/>
    </source>
</evidence>